<name>A0ABU0TA95_9ACTN</name>
<comment type="caution">
    <text evidence="1">The sequence shown here is derived from an EMBL/GenBank/DDBJ whole genome shotgun (WGS) entry which is preliminary data.</text>
</comment>
<dbReference type="Proteomes" id="UP001230328">
    <property type="component" value="Unassembled WGS sequence"/>
</dbReference>
<proteinExistence type="predicted"/>
<accession>A0ABU0TA95</accession>
<keyword evidence="2" id="KW-1185">Reference proteome</keyword>
<gene>
    <name evidence="1" type="ORF">QF035_010317</name>
</gene>
<sequence>MEIILREGPSSLDVMIELSNLHYVSVSKPPAISGCLIDGISLIHLPKTPHPWPGDAASRVRRFDGLLELAWLRFLGPAEVYAMASIVTVYTAVSDDEASTDTTR</sequence>
<reference evidence="1 2" key="1">
    <citation type="submission" date="2023-07" db="EMBL/GenBank/DDBJ databases">
        <title>Comparative genomics of wheat-associated soil bacteria to identify genetic determinants of phenazine resistance.</title>
        <authorList>
            <person name="Mouncey N."/>
        </authorList>
    </citation>
    <scope>NUCLEOTIDE SEQUENCE [LARGE SCALE GENOMIC DNA]</scope>
    <source>
        <strain evidence="1 2">V2I4</strain>
    </source>
</reference>
<organism evidence="1 2">
    <name type="scientific">Streptomyces umbrinus</name>
    <dbReference type="NCBI Taxonomy" id="67370"/>
    <lineage>
        <taxon>Bacteria</taxon>
        <taxon>Bacillati</taxon>
        <taxon>Actinomycetota</taxon>
        <taxon>Actinomycetes</taxon>
        <taxon>Kitasatosporales</taxon>
        <taxon>Streptomycetaceae</taxon>
        <taxon>Streptomyces</taxon>
        <taxon>Streptomyces phaeochromogenes group</taxon>
    </lineage>
</organism>
<protein>
    <submittedName>
        <fullName evidence="1">Uncharacterized protein</fullName>
    </submittedName>
</protein>
<dbReference type="EMBL" id="JAUSZI010000002">
    <property type="protein sequence ID" value="MDQ1032735.1"/>
    <property type="molecule type" value="Genomic_DNA"/>
</dbReference>
<evidence type="ECO:0000313" key="1">
    <source>
        <dbReference type="EMBL" id="MDQ1032735.1"/>
    </source>
</evidence>
<evidence type="ECO:0000313" key="2">
    <source>
        <dbReference type="Proteomes" id="UP001230328"/>
    </source>
</evidence>
<dbReference type="RefSeq" id="WP_307529699.1">
    <property type="nucleotide sequence ID" value="NZ_JAUSZI010000002.1"/>
</dbReference>